<dbReference type="SUPFAM" id="SSF56436">
    <property type="entry name" value="C-type lectin-like"/>
    <property type="match status" value="1"/>
</dbReference>
<sequence>MKKYIILAMQKVLGGWFIGMFFLVACTEDEGQISKDKVITFSSNLSGIASRVDSQDFIYTKERWLEDDAIGVFYINGEVLSEESIINGVRNSKYVSTRQGENTIFTSVGDKFYYSNNDKPNSFLAYYPYTTNLLVVNGSFLYPIDITNQSDPSKMDLLYAVTSGDESLDNAIVPLTFKHQLSKLVLNISDTYYDSMEVTATGFYTKAIFSLVDRSITGYAGDLDVIDVKVGLHGLQIEMLVIPQKVSNGLMSFDLAGNKAKWNIPNKEFEAGKKYEYSLRFDFPEIEVSGELITEWEAGGQYPVDTEKPDTKIDIIDNLLVKIPGNTYLIGSPQGMGLSNEYPQHQAGIGTFWIIPYEITNEQYALFLNAYENGIKDPPIIIVDGHELLSDTVGTVGVWFDSSNHTWYSKEGRESYPITNVTWYGARAFAHWLGGDLPTEREWEAVCRVEDMEGKSLFSFDNPRNTMNDILGYVNCKEKAKLGTIPVKSLKPTKYGLYNMHGNVSEWCLDAVERSADGSSVAPYYQGNIILEQSEYHIIRGGGWRSPLEQCRSASRDCLLPTQALDDVGFRVAFPIKNILNVTAKNLENLQNVISLVEKK</sequence>
<dbReference type="EC" id="2.7.11.1" evidence="2"/>
<feature type="domain" description="Sulfatase-modifying factor enzyme-like" evidence="1">
    <location>
        <begin position="321"/>
        <end position="573"/>
    </location>
</feature>
<name>A0A5J4RTI5_9ZZZZ</name>
<dbReference type="PANTHER" id="PTHR23150">
    <property type="entry name" value="SULFATASE MODIFYING FACTOR 1, 2"/>
    <property type="match status" value="1"/>
</dbReference>
<keyword evidence="2" id="KW-0418">Kinase</keyword>
<dbReference type="Gene3D" id="2.60.40.2630">
    <property type="match status" value="1"/>
</dbReference>
<proteinExistence type="predicted"/>
<dbReference type="Gene3D" id="2.60.40.2620">
    <property type="entry name" value="Fimbrillin-like"/>
    <property type="match status" value="1"/>
</dbReference>
<dbReference type="InterPro" id="IPR051043">
    <property type="entry name" value="Sulfatase_Mod_Factor_Kinase"/>
</dbReference>
<evidence type="ECO:0000259" key="1">
    <source>
        <dbReference type="Pfam" id="PF03781"/>
    </source>
</evidence>
<dbReference type="CDD" id="cd13121">
    <property type="entry name" value="BF2867_like_C"/>
    <property type="match status" value="1"/>
</dbReference>
<gene>
    <name evidence="2" type="ORF">EZS27_014966</name>
</gene>
<organism evidence="2">
    <name type="scientific">termite gut metagenome</name>
    <dbReference type="NCBI Taxonomy" id="433724"/>
    <lineage>
        <taxon>unclassified sequences</taxon>
        <taxon>metagenomes</taxon>
        <taxon>organismal metagenomes</taxon>
    </lineage>
</organism>
<dbReference type="InterPro" id="IPR042095">
    <property type="entry name" value="SUMF_sf"/>
</dbReference>
<dbReference type="Pfam" id="PF13149">
    <property type="entry name" value="Mfa_like_1"/>
    <property type="match status" value="1"/>
</dbReference>
<dbReference type="AlphaFoldDB" id="A0A5J4RTI5"/>
<dbReference type="InterPro" id="IPR005532">
    <property type="entry name" value="SUMF_dom"/>
</dbReference>
<dbReference type="InterPro" id="IPR042278">
    <property type="entry name" value="Mfa-like_1_N"/>
</dbReference>
<dbReference type="EMBL" id="SNRY01000749">
    <property type="protein sequence ID" value="KAA6336908.1"/>
    <property type="molecule type" value="Genomic_DNA"/>
</dbReference>
<dbReference type="Pfam" id="PF03781">
    <property type="entry name" value="FGE-sulfatase"/>
    <property type="match status" value="1"/>
</dbReference>
<accession>A0A5J4RTI5</accession>
<dbReference type="GO" id="GO:0120147">
    <property type="term" value="F:formylglycine-generating oxidase activity"/>
    <property type="evidence" value="ECO:0007669"/>
    <property type="project" value="TreeGrafter"/>
</dbReference>
<dbReference type="InterPro" id="IPR025049">
    <property type="entry name" value="Mfa-like_1"/>
</dbReference>
<dbReference type="PROSITE" id="PS51257">
    <property type="entry name" value="PROKAR_LIPOPROTEIN"/>
    <property type="match status" value="1"/>
</dbReference>
<keyword evidence="2" id="KW-0808">Transferase</keyword>
<protein>
    <submittedName>
        <fullName evidence="2">Serine/threonine-protein kinase pkn1</fullName>
        <ecNumber evidence="2">2.7.11.1</ecNumber>
    </submittedName>
</protein>
<dbReference type="PANTHER" id="PTHR23150:SF19">
    <property type="entry name" value="FORMYLGLYCINE-GENERATING ENZYME"/>
    <property type="match status" value="1"/>
</dbReference>
<dbReference type="GO" id="GO:0004674">
    <property type="term" value="F:protein serine/threonine kinase activity"/>
    <property type="evidence" value="ECO:0007669"/>
    <property type="project" value="UniProtKB-EC"/>
</dbReference>
<comment type="caution">
    <text evidence="2">The sequence shown here is derived from an EMBL/GenBank/DDBJ whole genome shotgun (WGS) entry which is preliminary data.</text>
</comment>
<dbReference type="Gene3D" id="3.90.1580.10">
    <property type="entry name" value="paralog of FGE (formylglycine-generating enzyme)"/>
    <property type="match status" value="1"/>
</dbReference>
<reference evidence="2" key="1">
    <citation type="submission" date="2019-03" db="EMBL/GenBank/DDBJ databases">
        <title>Single cell metagenomics reveals metabolic interactions within the superorganism composed of flagellate Streblomastix strix and complex community of Bacteroidetes bacteria on its surface.</title>
        <authorList>
            <person name="Treitli S.C."/>
            <person name="Kolisko M."/>
            <person name="Husnik F."/>
            <person name="Keeling P."/>
            <person name="Hampl V."/>
        </authorList>
    </citation>
    <scope>NUCLEOTIDE SEQUENCE</scope>
    <source>
        <strain evidence="2">STM</strain>
    </source>
</reference>
<dbReference type="InterPro" id="IPR016187">
    <property type="entry name" value="CTDL_fold"/>
</dbReference>
<evidence type="ECO:0000313" key="2">
    <source>
        <dbReference type="EMBL" id="KAA6336908.1"/>
    </source>
</evidence>
<dbReference type="CDD" id="cd13120">
    <property type="entry name" value="BF2867_like_N"/>
    <property type="match status" value="1"/>
</dbReference>